<dbReference type="AlphaFoldDB" id="A0A1J7BWS1"/>
<feature type="transmembrane region" description="Helical" evidence="1">
    <location>
        <begin position="215"/>
        <end position="237"/>
    </location>
</feature>
<keyword evidence="3" id="KW-1185">Reference proteome</keyword>
<evidence type="ECO:0000313" key="3">
    <source>
        <dbReference type="Proteomes" id="UP000182826"/>
    </source>
</evidence>
<proteinExistence type="predicted"/>
<keyword evidence="1" id="KW-1133">Transmembrane helix</keyword>
<feature type="transmembrane region" description="Helical" evidence="1">
    <location>
        <begin position="103"/>
        <end position="123"/>
    </location>
</feature>
<name>A0A1J7BWS1_FLAJO</name>
<keyword evidence="1" id="KW-0472">Membrane</keyword>
<sequence length="243" mass="28160">MPFTFSHPAIVLPLKYLPKKWFSFTGLIIGSMTPDFEYFIRMKVQSNYSHTIAGILWFDLPLALLLSFIFHNIVRNQLFENLPNCIKSRFQPFITFNWNTYFIQNWIVVLISILIGTASHLFWDSFTHDHGYFVNHIPELKEPILIFEKKVPLLKLAQHFSSLIGAAIILFSISKLPKSNILKNSTNKNYWFSVLSLSIIIFSFRFTIGLTIKEYGHIVVSAISSFLFALILIPLLFKFKSDS</sequence>
<organism evidence="2 3">
    <name type="scientific">Flavobacterium johnsoniae</name>
    <name type="common">Cytophaga johnsonae</name>
    <dbReference type="NCBI Taxonomy" id="986"/>
    <lineage>
        <taxon>Bacteria</taxon>
        <taxon>Pseudomonadati</taxon>
        <taxon>Bacteroidota</taxon>
        <taxon>Flavobacteriia</taxon>
        <taxon>Flavobacteriales</taxon>
        <taxon>Flavobacteriaceae</taxon>
        <taxon>Flavobacterium</taxon>
    </lineage>
</organism>
<feature type="transmembrane region" description="Helical" evidence="1">
    <location>
        <begin position="52"/>
        <end position="74"/>
    </location>
</feature>
<gene>
    <name evidence="2" type="ORF">BKM63_02505</name>
</gene>
<accession>A0A1J7BWS1</accession>
<protein>
    <recommendedName>
        <fullName evidence="4">DUF4184 family protein</fullName>
    </recommendedName>
</protein>
<feature type="transmembrane region" description="Helical" evidence="1">
    <location>
        <begin position="156"/>
        <end position="174"/>
    </location>
</feature>
<feature type="transmembrane region" description="Helical" evidence="1">
    <location>
        <begin position="190"/>
        <end position="208"/>
    </location>
</feature>
<dbReference type="InterPro" id="IPR025238">
    <property type="entry name" value="DUF4184"/>
</dbReference>
<evidence type="ECO:0000256" key="1">
    <source>
        <dbReference type="SAM" id="Phobius"/>
    </source>
</evidence>
<dbReference type="Proteomes" id="UP000182826">
    <property type="component" value="Unassembled WGS sequence"/>
</dbReference>
<dbReference type="EMBL" id="MLFK01000002">
    <property type="protein sequence ID" value="OIV43102.1"/>
    <property type="molecule type" value="Genomic_DNA"/>
</dbReference>
<evidence type="ECO:0000313" key="2">
    <source>
        <dbReference type="EMBL" id="OIV43102.1"/>
    </source>
</evidence>
<comment type="caution">
    <text evidence="2">The sequence shown here is derived from an EMBL/GenBank/DDBJ whole genome shotgun (WGS) entry which is preliminary data.</text>
</comment>
<keyword evidence="1" id="KW-0812">Transmembrane</keyword>
<dbReference type="OrthoDB" id="8481923at2"/>
<dbReference type="RefSeq" id="WP_071635104.1">
    <property type="nucleotide sequence ID" value="NZ_MLFK01000002.1"/>
</dbReference>
<reference evidence="2 3" key="1">
    <citation type="submission" date="2016-10" db="EMBL/GenBank/DDBJ databases">
        <title>Draft Genome Sequence of Rhizobacteria Flavobacterium johnsoniae CI04.</title>
        <authorList>
            <person name="Bravo J.I."/>
            <person name="Lozano G.L."/>
            <person name="Handelsman J."/>
        </authorList>
    </citation>
    <scope>NUCLEOTIDE SEQUENCE [LARGE SCALE GENOMIC DNA]</scope>
    <source>
        <strain evidence="2 3">CI04</strain>
    </source>
</reference>
<dbReference type="Pfam" id="PF13803">
    <property type="entry name" value="DUF4184"/>
    <property type="match status" value="1"/>
</dbReference>
<evidence type="ECO:0008006" key="4">
    <source>
        <dbReference type="Google" id="ProtNLM"/>
    </source>
</evidence>